<reference evidence="5 6" key="1">
    <citation type="submission" date="2019-06" db="EMBL/GenBank/DDBJ databases">
        <authorList>
            <person name="Meng X."/>
        </authorList>
    </citation>
    <scope>NUCLEOTIDE SEQUENCE [LARGE SCALE GENOMIC DNA]</scope>
    <source>
        <strain evidence="5 6">M625</strain>
    </source>
</reference>
<evidence type="ECO:0000313" key="6">
    <source>
        <dbReference type="Proteomes" id="UP000315540"/>
    </source>
</evidence>
<evidence type="ECO:0000256" key="1">
    <source>
        <dbReference type="ARBA" id="ARBA00000830"/>
    </source>
</evidence>
<dbReference type="EMBL" id="VFWZ01000006">
    <property type="protein sequence ID" value="TPN84017.1"/>
    <property type="molecule type" value="Genomic_DNA"/>
</dbReference>
<comment type="similarity">
    <text evidence="3">Belongs to the HAD-like hydrolase superfamily. CbbY/CbbZ/Gph/YieH family.</text>
</comment>
<dbReference type="PANTHER" id="PTHR43434:SF1">
    <property type="entry name" value="PHOSPHOGLYCOLATE PHOSPHATASE"/>
    <property type="match status" value="1"/>
</dbReference>
<evidence type="ECO:0000256" key="4">
    <source>
        <dbReference type="ARBA" id="ARBA00013078"/>
    </source>
</evidence>
<dbReference type="GO" id="GO:0006281">
    <property type="term" value="P:DNA repair"/>
    <property type="evidence" value="ECO:0007669"/>
    <property type="project" value="TreeGrafter"/>
</dbReference>
<dbReference type="InterPro" id="IPR041492">
    <property type="entry name" value="HAD_2"/>
</dbReference>
<organism evidence="5 6">
    <name type="scientific">Aquimarina algicola</name>
    <dbReference type="NCBI Taxonomy" id="2589995"/>
    <lineage>
        <taxon>Bacteria</taxon>
        <taxon>Pseudomonadati</taxon>
        <taxon>Bacteroidota</taxon>
        <taxon>Flavobacteriia</taxon>
        <taxon>Flavobacteriales</taxon>
        <taxon>Flavobacteriaceae</taxon>
        <taxon>Aquimarina</taxon>
    </lineage>
</organism>
<comment type="caution">
    <text evidence="5">The sequence shown here is derived from an EMBL/GenBank/DDBJ whole genome shotgun (WGS) entry which is preliminary data.</text>
</comment>
<comment type="catalytic activity">
    <reaction evidence="1">
        <text>2-phosphoglycolate + H2O = glycolate + phosphate</text>
        <dbReference type="Rhea" id="RHEA:14369"/>
        <dbReference type="ChEBI" id="CHEBI:15377"/>
        <dbReference type="ChEBI" id="CHEBI:29805"/>
        <dbReference type="ChEBI" id="CHEBI:43474"/>
        <dbReference type="ChEBI" id="CHEBI:58033"/>
        <dbReference type="EC" id="3.1.3.18"/>
    </reaction>
</comment>
<evidence type="ECO:0000313" key="5">
    <source>
        <dbReference type="EMBL" id="TPN84017.1"/>
    </source>
</evidence>
<accession>A0A504IZQ0</accession>
<dbReference type="GO" id="GO:0008967">
    <property type="term" value="F:phosphoglycolate phosphatase activity"/>
    <property type="evidence" value="ECO:0007669"/>
    <property type="project" value="UniProtKB-EC"/>
</dbReference>
<dbReference type="Proteomes" id="UP000315540">
    <property type="component" value="Unassembled WGS sequence"/>
</dbReference>
<dbReference type="InterPro" id="IPR036412">
    <property type="entry name" value="HAD-like_sf"/>
</dbReference>
<protein>
    <recommendedName>
        <fullName evidence="4">phosphoglycolate phosphatase</fullName>
        <ecNumber evidence="4">3.1.3.18</ecNumber>
    </recommendedName>
</protein>
<dbReference type="OrthoDB" id="9807630at2"/>
<dbReference type="PANTHER" id="PTHR43434">
    <property type="entry name" value="PHOSPHOGLYCOLATE PHOSPHATASE"/>
    <property type="match status" value="1"/>
</dbReference>
<gene>
    <name evidence="5" type="ORF">FHK87_18820</name>
</gene>
<keyword evidence="6" id="KW-1185">Reference proteome</keyword>
<dbReference type="AlphaFoldDB" id="A0A504IZQ0"/>
<proteinExistence type="inferred from homology"/>
<comment type="pathway">
    <text evidence="2">Organic acid metabolism; glycolate biosynthesis; glycolate from 2-phosphoglycolate: step 1/1.</text>
</comment>
<keyword evidence="5" id="KW-0378">Hydrolase</keyword>
<dbReference type="EC" id="3.1.3.18" evidence="4"/>
<dbReference type="InterPro" id="IPR023198">
    <property type="entry name" value="PGP-like_dom2"/>
</dbReference>
<sequence>MNNKQLALNNTLFVFDIDGTLTDSVSNYLISVTKSLLELGISDIDTDYDNYKHHTDSYALRYNYERNFDTNMPKGFLDRFETEIVRQMSTIGQTKEIKGAKSLITHFRNTNTPFCFATGALPKPSFLKLNQCEIWYHEDLLATSKTHESREGFVLKAIEKAKTFYNRQNFDRIISIGDGVWDFQTAQNLSLDFVGIGNRNRVQLKDKGAKHCFEDLMEFKKWLV</sequence>
<dbReference type="Pfam" id="PF13419">
    <property type="entry name" value="HAD_2"/>
    <property type="match status" value="1"/>
</dbReference>
<name>A0A504IZQ0_9FLAO</name>
<dbReference type="Gene3D" id="1.10.150.240">
    <property type="entry name" value="Putative phosphatase, domain 2"/>
    <property type="match status" value="1"/>
</dbReference>
<evidence type="ECO:0000256" key="2">
    <source>
        <dbReference type="ARBA" id="ARBA00004818"/>
    </source>
</evidence>
<evidence type="ECO:0000256" key="3">
    <source>
        <dbReference type="ARBA" id="ARBA00006171"/>
    </source>
</evidence>
<dbReference type="InterPro" id="IPR050155">
    <property type="entry name" value="HAD-like_hydrolase_sf"/>
</dbReference>
<dbReference type="Gene3D" id="3.40.50.1000">
    <property type="entry name" value="HAD superfamily/HAD-like"/>
    <property type="match status" value="1"/>
</dbReference>
<dbReference type="SUPFAM" id="SSF56784">
    <property type="entry name" value="HAD-like"/>
    <property type="match status" value="1"/>
</dbReference>
<dbReference type="InterPro" id="IPR023214">
    <property type="entry name" value="HAD_sf"/>
</dbReference>